<accession>A0A3D9ZJH8</accession>
<sequence>MPRLDLLAVRLADLREDVGKVKRVAKLAESRHSRLDGLRSVRKEVRDGLLDARQMIFDFRRGGDAPELELLLGDLEPLLADLERKVARAGVVLDQLDGSMIRLMNTDDVSRRCDEILRSIDTVEADLRSGALDRPAAWSALDQLTDTDCRRLFVDYVDMLGGLTLRDTGLDDRVSELTDGLLEELTAPLRAVPARPADLAGGAADYSAGSLVMLWFPEWTIWDVPLFGHEAGLAWLRSSPLADGLLGPAAGPARRGLVADAYAAYALGPAYACAVLLLRMRPGVAGEPSDVERAYVILGVLRALTGDGMSAAVVDLVADCWHGAVEERGVPAVADPARRAELDSFVAEACATLRNITSFRGFDSAQWEVEATEPFAALTGESGSARGATVRGLLNAAWAARMSLSDPHDVAVTQEIADAARALWGPRRAPLPRERLTGRPTQGPQTTTRAGGYGLPFQGR</sequence>
<gene>
    <name evidence="2" type="ORF">DFJ67_3590</name>
</gene>
<keyword evidence="3" id="KW-1185">Reference proteome</keyword>
<feature type="compositionally biased region" description="Low complexity" evidence="1">
    <location>
        <begin position="438"/>
        <end position="449"/>
    </location>
</feature>
<proteinExistence type="predicted"/>
<name>A0A3D9ZJH8_9ACTN</name>
<evidence type="ECO:0000313" key="3">
    <source>
        <dbReference type="Proteomes" id="UP000256913"/>
    </source>
</evidence>
<evidence type="ECO:0000313" key="2">
    <source>
        <dbReference type="EMBL" id="REF97586.1"/>
    </source>
</evidence>
<dbReference type="Proteomes" id="UP000256913">
    <property type="component" value="Unassembled WGS sequence"/>
</dbReference>
<evidence type="ECO:0000256" key="1">
    <source>
        <dbReference type="SAM" id="MobiDB-lite"/>
    </source>
</evidence>
<dbReference type="AlphaFoldDB" id="A0A3D9ZJH8"/>
<dbReference type="RefSeq" id="WP_147315536.1">
    <property type="nucleotide sequence ID" value="NZ_BONB01000017.1"/>
</dbReference>
<comment type="caution">
    <text evidence="2">The sequence shown here is derived from an EMBL/GenBank/DDBJ whole genome shotgun (WGS) entry which is preliminary data.</text>
</comment>
<dbReference type="EMBL" id="QUMQ01000001">
    <property type="protein sequence ID" value="REF97586.1"/>
    <property type="molecule type" value="Genomic_DNA"/>
</dbReference>
<reference evidence="2 3" key="1">
    <citation type="submission" date="2018-08" db="EMBL/GenBank/DDBJ databases">
        <title>Sequencing the genomes of 1000 actinobacteria strains.</title>
        <authorList>
            <person name="Klenk H.-P."/>
        </authorList>
    </citation>
    <scope>NUCLEOTIDE SEQUENCE [LARGE SCALE GENOMIC DNA]</scope>
    <source>
        <strain evidence="2 3">DSM 44099</strain>
    </source>
</reference>
<protein>
    <submittedName>
        <fullName evidence="2">Uncharacterized protein</fullName>
    </submittedName>
</protein>
<dbReference type="OrthoDB" id="3323815at2"/>
<organism evidence="2 3">
    <name type="scientific">Asanoa ferruginea</name>
    <dbReference type="NCBI Taxonomy" id="53367"/>
    <lineage>
        <taxon>Bacteria</taxon>
        <taxon>Bacillati</taxon>
        <taxon>Actinomycetota</taxon>
        <taxon>Actinomycetes</taxon>
        <taxon>Micromonosporales</taxon>
        <taxon>Micromonosporaceae</taxon>
        <taxon>Asanoa</taxon>
    </lineage>
</organism>
<feature type="region of interest" description="Disordered" evidence="1">
    <location>
        <begin position="427"/>
        <end position="460"/>
    </location>
</feature>